<comment type="caution">
    <text evidence="7">The sequence shown here is derived from an EMBL/GenBank/DDBJ whole genome shotgun (WGS) entry which is preliminary data.</text>
</comment>
<name>A0A8X6TXZ1_NEPPI</name>
<proteinExistence type="predicted"/>
<evidence type="ECO:0000259" key="6">
    <source>
        <dbReference type="PROSITE" id="PS51718"/>
    </source>
</evidence>
<dbReference type="InterPro" id="IPR030381">
    <property type="entry name" value="G_DYNAMIN_dom"/>
</dbReference>
<dbReference type="InterPro" id="IPR027417">
    <property type="entry name" value="P-loop_NTPase"/>
</dbReference>
<sequence>MFSTPRKKRNCHFELASSRKQKDEADLVEMINKLQNKLASNGKLLEVSLPQIVVEGSQSSGKSSVLESVIGKEFLPRGTGTVTRRPTIIQLHPSEEVYAEFLHKGNEKFIDFQRVKEEIIEETLREPGPTGFSSNPITLKIYAPNVLKLTFVDMPGIVKNVTDGLSRESIEDVERMILKFIEQPNSIILAVSPANQDIATSDALEMAFRVDPKRERTICVLTKLDLMDRGTDARNVLENRVLPLSRGYVGVLNRSQEDINEGRDIEHSRKNEKRFFENHPAYSDMADRLGSEYLQKLLHIVLVEHIRKSLPTVRKELTQKLSTLRKDVKLMDQMMGFNSDGTSGAQVFLHKLVLLFVDDIQTKLFGYSDSVSMDSLNAGVIINHTMHSNLKEIMKLPTNLSTEEFMYLIANEHGIRNILSVPSIALEAACSKILEKYKIPIDNFVDSISDILILAVGESAVLISDYPCVKEHLIRFINESICEASEDSKNLLEKNLEAQMKCCNIYHCDFKNSIWEGHFPCSPVRVWISENEDEDETDNEMEALSNSNSNDSLNSLSESVSMKMMKNANAKQNSKILSDIIENYITLVQKQIADTTFKYVNCFLVKKVYDFIKSGLIIKLMNFSGKDSIVQECEQEFLRRNEMLDMCADLEEALMVVQSF</sequence>
<accession>A0A8X6TXZ1</accession>
<evidence type="ECO:0000313" key="8">
    <source>
        <dbReference type="Proteomes" id="UP000887013"/>
    </source>
</evidence>
<dbReference type="PROSITE" id="PS51718">
    <property type="entry name" value="G_DYNAMIN_2"/>
    <property type="match status" value="1"/>
</dbReference>
<dbReference type="GO" id="GO:0031623">
    <property type="term" value="P:receptor internalization"/>
    <property type="evidence" value="ECO:0007669"/>
    <property type="project" value="TreeGrafter"/>
</dbReference>
<dbReference type="Pfam" id="PF00350">
    <property type="entry name" value="Dynamin_N"/>
    <property type="match status" value="1"/>
</dbReference>
<dbReference type="PANTHER" id="PTHR11566:SF212">
    <property type="entry name" value="DYNAMIN"/>
    <property type="match status" value="1"/>
</dbReference>
<dbReference type="InterPro" id="IPR000375">
    <property type="entry name" value="Dynamin_stalk"/>
</dbReference>
<dbReference type="GO" id="GO:0005886">
    <property type="term" value="C:plasma membrane"/>
    <property type="evidence" value="ECO:0007669"/>
    <property type="project" value="TreeGrafter"/>
</dbReference>
<dbReference type="InterPro" id="IPR022812">
    <property type="entry name" value="Dynamin"/>
</dbReference>
<gene>
    <name evidence="7" type="primary">Dnm2</name>
    <name evidence="7" type="ORF">NPIL_228761</name>
</gene>
<reference evidence="7" key="1">
    <citation type="submission" date="2020-08" db="EMBL/GenBank/DDBJ databases">
        <title>Multicomponent nature underlies the extraordinary mechanical properties of spider dragline silk.</title>
        <authorList>
            <person name="Kono N."/>
            <person name="Nakamura H."/>
            <person name="Mori M."/>
            <person name="Yoshida Y."/>
            <person name="Ohtoshi R."/>
            <person name="Malay A.D."/>
            <person name="Moran D.A.P."/>
            <person name="Tomita M."/>
            <person name="Numata K."/>
            <person name="Arakawa K."/>
        </authorList>
    </citation>
    <scope>NUCLEOTIDE SEQUENCE</scope>
</reference>
<dbReference type="CDD" id="cd08771">
    <property type="entry name" value="DLP_1"/>
    <property type="match status" value="1"/>
</dbReference>
<organism evidence="7 8">
    <name type="scientific">Nephila pilipes</name>
    <name type="common">Giant wood spider</name>
    <name type="synonym">Nephila maculata</name>
    <dbReference type="NCBI Taxonomy" id="299642"/>
    <lineage>
        <taxon>Eukaryota</taxon>
        <taxon>Metazoa</taxon>
        <taxon>Ecdysozoa</taxon>
        <taxon>Arthropoda</taxon>
        <taxon>Chelicerata</taxon>
        <taxon>Arachnida</taxon>
        <taxon>Araneae</taxon>
        <taxon>Araneomorphae</taxon>
        <taxon>Entelegynae</taxon>
        <taxon>Araneoidea</taxon>
        <taxon>Nephilidae</taxon>
        <taxon>Nephila</taxon>
    </lineage>
</organism>
<dbReference type="Gene3D" id="3.40.50.300">
    <property type="entry name" value="P-loop containing nucleotide triphosphate hydrolases"/>
    <property type="match status" value="1"/>
</dbReference>
<dbReference type="SMART" id="SM00053">
    <property type="entry name" value="DYNc"/>
    <property type="match status" value="1"/>
</dbReference>
<evidence type="ECO:0000256" key="1">
    <source>
        <dbReference type="ARBA" id="ARBA00011980"/>
    </source>
</evidence>
<keyword evidence="4" id="KW-0342">GTP-binding</keyword>
<keyword evidence="8" id="KW-1185">Reference proteome</keyword>
<feature type="domain" description="GED" evidence="5">
    <location>
        <begin position="574"/>
        <end position="660"/>
    </location>
</feature>
<dbReference type="GO" id="GO:0003924">
    <property type="term" value="F:GTPase activity"/>
    <property type="evidence" value="ECO:0007669"/>
    <property type="project" value="InterPro"/>
</dbReference>
<dbReference type="InterPro" id="IPR003130">
    <property type="entry name" value="GED"/>
</dbReference>
<evidence type="ECO:0000259" key="5">
    <source>
        <dbReference type="PROSITE" id="PS51388"/>
    </source>
</evidence>
<dbReference type="GO" id="GO:0005874">
    <property type="term" value="C:microtubule"/>
    <property type="evidence" value="ECO:0007669"/>
    <property type="project" value="TreeGrafter"/>
</dbReference>
<evidence type="ECO:0000256" key="2">
    <source>
        <dbReference type="ARBA" id="ARBA00022741"/>
    </source>
</evidence>
<dbReference type="OrthoDB" id="6433215at2759"/>
<dbReference type="Proteomes" id="UP000887013">
    <property type="component" value="Unassembled WGS sequence"/>
</dbReference>
<keyword evidence="3" id="KW-0378">Hydrolase</keyword>
<evidence type="ECO:0000256" key="4">
    <source>
        <dbReference type="ARBA" id="ARBA00023134"/>
    </source>
</evidence>
<dbReference type="InterPro" id="IPR001401">
    <property type="entry name" value="Dynamin_GTPase"/>
</dbReference>
<dbReference type="Pfam" id="PF02212">
    <property type="entry name" value="GED"/>
    <property type="match status" value="1"/>
</dbReference>
<dbReference type="PANTHER" id="PTHR11566">
    <property type="entry name" value="DYNAMIN"/>
    <property type="match status" value="1"/>
</dbReference>
<dbReference type="AlphaFoldDB" id="A0A8X6TXZ1"/>
<feature type="domain" description="Dynamin-type G" evidence="6">
    <location>
        <begin position="46"/>
        <end position="311"/>
    </location>
</feature>
<dbReference type="PRINTS" id="PR00195">
    <property type="entry name" value="DYNAMIN"/>
</dbReference>
<dbReference type="EMBL" id="BMAW01017729">
    <property type="protein sequence ID" value="GFT55312.1"/>
    <property type="molecule type" value="Genomic_DNA"/>
</dbReference>
<dbReference type="Gene3D" id="1.20.120.1240">
    <property type="entry name" value="Dynamin, middle domain"/>
    <property type="match status" value="1"/>
</dbReference>
<dbReference type="PROSITE" id="PS51388">
    <property type="entry name" value="GED"/>
    <property type="match status" value="1"/>
</dbReference>
<dbReference type="GO" id="GO:0005525">
    <property type="term" value="F:GTP binding"/>
    <property type="evidence" value="ECO:0007669"/>
    <property type="project" value="UniProtKB-KW"/>
</dbReference>
<dbReference type="EC" id="3.6.5.5" evidence="1"/>
<evidence type="ECO:0000313" key="7">
    <source>
        <dbReference type="EMBL" id="GFT55312.1"/>
    </source>
</evidence>
<dbReference type="GO" id="GO:0005737">
    <property type="term" value="C:cytoplasm"/>
    <property type="evidence" value="ECO:0007669"/>
    <property type="project" value="TreeGrafter"/>
</dbReference>
<dbReference type="InterPro" id="IPR020850">
    <property type="entry name" value="GED_dom"/>
</dbReference>
<dbReference type="SUPFAM" id="SSF52540">
    <property type="entry name" value="P-loop containing nucleoside triphosphate hydrolases"/>
    <property type="match status" value="1"/>
</dbReference>
<protein>
    <recommendedName>
        <fullName evidence="1">dynamin GTPase</fullName>
        <ecNumber evidence="1">3.6.5.5</ecNumber>
    </recommendedName>
</protein>
<dbReference type="InterPro" id="IPR045063">
    <property type="entry name" value="Dynamin_N"/>
</dbReference>
<keyword evidence="2" id="KW-0547">Nucleotide-binding</keyword>
<dbReference type="Pfam" id="PF01031">
    <property type="entry name" value="Dynamin_M"/>
    <property type="match status" value="1"/>
</dbReference>
<evidence type="ECO:0000256" key="3">
    <source>
        <dbReference type="ARBA" id="ARBA00022801"/>
    </source>
</evidence>
<dbReference type="GO" id="GO:0008017">
    <property type="term" value="F:microtubule binding"/>
    <property type="evidence" value="ECO:0007669"/>
    <property type="project" value="TreeGrafter"/>
</dbReference>